<dbReference type="RefSeq" id="WP_229674541.1">
    <property type="nucleotide sequence ID" value="NZ_BMNA01000009.1"/>
</dbReference>
<dbReference type="InterPro" id="IPR040891">
    <property type="entry name" value="HEPN_SAV_6107"/>
</dbReference>
<gene>
    <name evidence="3" type="ORF">GCM10011594_34210</name>
</gene>
<feature type="region of interest" description="Disordered" evidence="1">
    <location>
        <begin position="8"/>
        <end position="29"/>
    </location>
</feature>
<comment type="caution">
    <text evidence="3">The sequence shown here is derived from an EMBL/GenBank/DDBJ whole genome shotgun (WGS) entry which is preliminary data.</text>
</comment>
<dbReference type="EMBL" id="BMNA01000009">
    <property type="protein sequence ID" value="GGM11429.1"/>
    <property type="molecule type" value="Genomic_DNA"/>
</dbReference>
<sequence length="173" mass="17964">MVVVAMDERRAARPAGRQTVSRGRRASAVDRTGQLTLTGSVAGPARSATAVRRGPVPQAARDLLADAGRGLGAAIRATEPADRYATAHLAALRGAAAVLAARARPRRGRRASAWDLLVGVAPELSEWAAFFASGSAKRQAAQAGIGRSISIREADDMVRQTGAFLDLVEAAIS</sequence>
<keyword evidence="4" id="KW-1185">Reference proteome</keyword>
<reference evidence="3" key="2">
    <citation type="submission" date="2020-09" db="EMBL/GenBank/DDBJ databases">
        <authorList>
            <person name="Sun Q."/>
            <person name="Zhou Y."/>
        </authorList>
    </citation>
    <scope>NUCLEOTIDE SEQUENCE</scope>
    <source>
        <strain evidence="3">CGMCC 4.7308</strain>
    </source>
</reference>
<evidence type="ECO:0000313" key="3">
    <source>
        <dbReference type="EMBL" id="GGM11429.1"/>
    </source>
</evidence>
<feature type="domain" description="SAV-6107-like HEPN" evidence="2">
    <location>
        <begin position="74"/>
        <end position="169"/>
    </location>
</feature>
<name>A0A917T8D7_9ACTN</name>
<reference evidence="3" key="1">
    <citation type="journal article" date="2014" name="Int. J. Syst. Evol. Microbiol.">
        <title>Complete genome sequence of Corynebacterium casei LMG S-19264T (=DSM 44701T), isolated from a smear-ripened cheese.</title>
        <authorList>
            <consortium name="US DOE Joint Genome Institute (JGI-PGF)"/>
            <person name="Walter F."/>
            <person name="Albersmeier A."/>
            <person name="Kalinowski J."/>
            <person name="Ruckert C."/>
        </authorList>
    </citation>
    <scope>NUCLEOTIDE SEQUENCE</scope>
    <source>
        <strain evidence="3">CGMCC 4.7308</strain>
    </source>
</reference>
<dbReference type="Pfam" id="PF18726">
    <property type="entry name" value="HEPN_SAV_6107"/>
    <property type="match status" value="1"/>
</dbReference>
<proteinExistence type="predicted"/>
<organism evidence="3 4">
    <name type="scientific">Nakamurella endophytica</name>
    <dbReference type="NCBI Taxonomy" id="1748367"/>
    <lineage>
        <taxon>Bacteria</taxon>
        <taxon>Bacillati</taxon>
        <taxon>Actinomycetota</taxon>
        <taxon>Actinomycetes</taxon>
        <taxon>Nakamurellales</taxon>
        <taxon>Nakamurellaceae</taxon>
        <taxon>Nakamurella</taxon>
    </lineage>
</organism>
<accession>A0A917T8D7</accession>
<protein>
    <recommendedName>
        <fullName evidence="2">SAV-6107-like HEPN domain-containing protein</fullName>
    </recommendedName>
</protein>
<evidence type="ECO:0000313" key="4">
    <source>
        <dbReference type="Proteomes" id="UP000655208"/>
    </source>
</evidence>
<evidence type="ECO:0000259" key="2">
    <source>
        <dbReference type="Pfam" id="PF18726"/>
    </source>
</evidence>
<dbReference type="AlphaFoldDB" id="A0A917T8D7"/>
<dbReference type="Proteomes" id="UP000655208">
    <property type="component" value="Unassembled WGS sequence"/>
</dbReference>
<evidence type="ECO:0000256" key="1">
    <source>
        <dbReference type="SAM" id="MobiDB-lite"/>
    </source>
</evidence>